<evidence type="ECO:0008006" key="4">
    <source>
        <dbReference type="Google" id="ProtNLM"/>
    </source>
</evidence>
<keyword evidence="1" id="KW-0547">Nucleotide-binding</keyword>
<evidence type="ECO:0000313" key="3">
    <source>
        <dbReference type="Proteomes" id="UP001530377"/>
    </source>
</evidence>
<dbReference type="Pfam" id="PF00071">
    <property type="entry name" value="Ras"/>
    <property type="match status" value="1"/>
</dbReference>
<dbReference type="InterPro" id="IPR005225">
    <property type="entry name" value="Small_GTP-bd"/>
</dbReference>
<dbReference type="InterPro" id="IPR001806">
    <property type="entry name" value="Small_GTPase"/>
</dbReference>
<dbReference type="SMART" id="SM00174">
    <property type="entry name" value="RHO"/>
    <property type="match status" value="1"/>
</dbReference>
<reference evidence="2 3" key="1">
    <citation type="submission" date="2024-10" db="EMBL/GenBank/DDBJ databases">
        <title>Updated reference genomes for cyclostephanoid diatoms.</title>
        <authorList>
            <person name="Roberts W.R."/>
            <person name="Alverson A.J."/>
        </authorList>
    </citation>
    <scope>NUCLEOTIDE SEQUENCE [LARGE SCALE GENOMIC DNA]</scope>
    <source>
        <strain evidence="2 3">AJA228-03</strain>
    </source>
</reference>
<comment type="caution">
    <text evidence="2">The sequence shown here is derived from an EMBL/GenBank/DDBJ whole genome shotgun (WGS) entry which is preliminary data.</text>
</comment>
<dbReference type="AlphaFoldDB" id="A0ABD3RGH3"/>
<dbReference type="InterPro" id="IPR025638">
    <property type="entry name" value="DUF4336"/>
</dbReference>
<dbReference type="EMBL" id="JALLPB020000777">
    <property type="protein sequence ID" value="KAL3806580.1"/>
    <property type="molecule type" value="Genomic_DNA"/>
</dbReference>
<gene>
    <name evidence="2" type="ORF">ACHAXA_003407</name>
</gene>
<dbReference type="Gene3D" id="3.40.50.300">
    <property type="entry name" value="P-loop containing nucleotide triphosphate hydrolases"/>
    <property type="match status" value="1"/>
</dbReference>
<dbReference type="Proteomes" id="UP001530377">
    <property type="component" value="Unassembled WGS sequence"/>
</dbReference>
<name>A0ABD3RGH3_9STRA</name>
<dbReference type="PROSITE" id="PS51419">
    <property type="entry name" value="RAB"/>
    <property type="match status" value="1"/>
</dbReference>
<organism evidence="2 3">
    <name type="scientific">Cyclostephanos tholiformis</name>
    <dbReference type="NCBI Taxonomy" id="382380"/>
    <lineage>
        <taxon>Eukaryota</taxon>
        <taxon>Sar</taxon>
        <taxon>Stramenopiles</taxon>
        <taxon>Ochrophyta</taxon>
        <taxon>Bacillariophyta</taxon>
        <taxon>Coscinodiscophyceae</taxon>
        <taxon>Thalassiosirophycidae</taxon>
        <taxon>Stephanodiscales</taxon>
        <taxon>Stephanodiscaceae</taxon>
        <taxon>Cyclostephanos</taxon>
    </lineage>
</organism>
<proteinExistence type="predicted"/>
<dbReference type="SMART" id="SM00175">
    <property type="entry name" value="RAB"/>
    <property type="match status" value="1"/>
</dbReference>
<keyword evidence="3" id="KW-1185">Reference proteome</keyword>
<dbReference type="SMART" id="SM00173">
    <property type="entry name" value="RAS"/>
    <property type="match status" value="1"/>
</dbReference>
<evidence type="ECO:0000313" key="2">
    <source>
        <dbReference type="EMBL" id="KAL3806580.1"/>
    </source>
</evidence>
<dbReference type="PANTHER" id="PTHR47978">
    <property type="match status" value="1"/>
</dbReference>
<accession>A0ABD3RGH3</accession>
<dbReference type="SUPFAM" id="SSF52540">
    <property type="entry name" value="P-loop containing nucleoside triphosphate hydrolases"/>
    <property type="match status" value="1"/>
</dbReference>
<dbReference type="PROSITE" id="PS51421">
    <property type="entry name" value="RAS"/>
    <property type="match status" value="1"/>
</dbReference>
<sequence length="457" mass="51407">MCDQIQGVVSVNAPVRMVVIKIHNPLAPTPQLLSYVRELLSIHGPVRQIVLSTVALEHKATFGPFAQYFPDATVWIHFPIQLQIEYLGVVQGNDKLLILPRIPVPFYHSRDSIFDDVVELYRRPDDSMRRAGRRGVLRHGAIPGGLLYPWPWHEGDVDIANFDVISQGRTLFCPPILTKLILDRDPECAQEWIASWDGSISVIPGHLNNYVKADRREFAMAFDPLRSNAGRPGGQAYPQRALPQGFGVAAGGIGRANAIRHSRSKSRLRFGIRTTESLDPIRVRIISLGDVGTGKSCLIKRYCESRFTSKSIPMIGIDYGTPLTSRKMNDGRQLEVKMDFFDLSDVRNEFYKNVNGALVTFDITSNRSFESLGKWLREASRYGLSSDTMTTMLVVGNKIDHHLCEVTEQEGVAFSIQNNATYFETSAKTGMGIDDMFEYLLRELTCDEERRQSSKLP</sequence>
<dbReference type="NCBIfam" id="TIGR00231">
    <property type="entry name" value="small_GTP"/>
    <property type="match status" value="1"/>
</dbReference>
<dbReference type="PRINTS" id="PR00449">
    <property type="entry name" value="RASTRNSFRMNG"/>
</dbReference>
<dbReference type="InterPro" id="IPR027417">
    <property type="entry name" value="P-loop_NTPase"/>
</dbReference>
<dbReference type="GO" id="GO:0000166">
    <property type="term" value="F:nucleotide binding"/>
    <property type="evidence" value="ECO:0007669"/>
    <property type="project" value="UniProtKB-KW"/>
</dbReference>
<evidence type="ECO:0000256" key="1">
    <source>
        <dbReference type="ARBA" id="ARBA00022741"/>
    </source>
</evidence>
<dbReference type="Pfam" id="PF14234">
    <property type="entry name" value="DUF4336"/>
    <property type="match status" value="2"/>
</dbReference>
<protein>
    <recommendedName>
        <fullName evidence="4">Ras family protein</fullName>
    </recommendedName>
</protein>